<proteinExistence type="predicted"/>
<feature type="region of interest" description="Disordered" evidence="1">
    <location>
        <begin position="55"/>
        <end position="81"/>
    </location>
</feature>
<dbReference type="OrthoDB" id="420422at2759"/>
<reference evidence="3" key="1">
    <citation type="submission" date="2015-07" db="EMBL/GenBank/DDBJ databases">
        <authorList>
            <person name="Teixeira M.M."/>
            <person name="Souza R.C."/>
            <person name="Almeida L.G."/>
            <person name="Vicente V.A."/>
            <person name="de Hoog S."/>
            <person name="Bocca A.L."/>
            <person name="de Almeida S.R."/>
            <person name="Vasconcelos A.T."/>
            <person name="Felipe M.S."/>
        </authorList>
    </citation>
    <scope>NUCLEOTIDE SEQUENCE [LARGE SCALE GENOMIC DNA]</scope>
    <source>
        <strain evidence="3">KSF</strain>
    </source>
</reference>
<dbReference type="AlphaFoldDB" id="A0A1C1CWF7"/>
<accession>A0A1C1CWF7</accession>
<dbReference type="VEuPathDB" id="FungiDB:G647_04221"/>
<dbReference type="PANTHER" id="PTHR46644">
    <property type="entry name" value="DNA REPAIR PROTEIN XRCC2"/>
    <property type="match status" value="1"/>
</dbReference>
<dbReference type="GO" id="GO:0005815">
    <property type="term" value="C:microtubule organizing center"/>
    <property type="evidence" value="ECO:0007669"/>
    <property type="project" value="TreeGrafter"/>
</dbReference>
<evidence type="ECO:0000313" key="3">
    <source>
        <dbReference type="Proteomes" id="UP000094526"/>
    </source>
</evidence>
<dbReference type="VEuPathDB" id="FungiDB:CLCR_10136"/>
<keyword evidence="3" id="KW-1185">Reference proteome</keyword>
<dbReference type="InterPro" id="IPR030547">
    <property type="entry name" value="XRCC2"/>
</dbReference>
<sequence length="438" mass="47873">MAAEHYGARLLEDVQEESLEKFLADLRHITCPRPRAVFGVPQLDKLLEAVRYPAEKTTTPQRPAWQSPEHHDSEGEGQQDTDISLHGRYVEAAAVPSKAQARVKPKPATIELTSQTSASGKTALLSYLAAVSVLPRHAGGKESVVVYIDADGRLSARRLKQIMYHYICEQRQQQQQKSNQQFNNPGNNTSLSPSIPAEAKVSLDLDVNTTIQEALHHVHVFRPQSSSQVLSILSNLEAYLLDTSGRQSMCTHRPLGLVIIDPATAFYWQDRFDRAMARLETVPGQGTQGQRPSSMTFRIIERLKTLQTRFECAVLFSTTVVSLAHPSGSDAPASVTPAGAGVGAGAGPADDGRSMSPWTGYATLTLALARMPVARFTPKMGMDECVSVRERRFEAVRQGRFTAVVQHMKAVEGGRTAGVAGFRFSITEQGVEVGWIDG</sequence>
<dbReference type="InterPro" id="IPR027417">
    <property type="entry name" value="P-loop_NTPase"/>
</dbReference>
<dbReference type="GO" id="GO:0000724">
    <property type="term" value="P:double-strand break repair via homologous recombination"/>
    <property type="evidence" value="ECO:0007669"/>
    <property type="project" value="InterPro"/>
</dbReference>
<feature type="compositionally biased region" description="Low complexity" evidence="1">
    <location>
        <begin position="174"/>
        <end position="184"/>
    </location>
</feature>
<dbReference type="GO" id="GO:0000400">
    <property type="term" value="F:four-way junction DNA binding"/>
    <property type="evidence" value="ECO:0007669"/>
    <property type="project" value="TreeGrafter"/>
</dbReference>
<dbReference type="GO" id="GO:0042148">
    <property type="term" value="P:DNA strand invasion"/>
    <property type="evidence" value="ECO:0007669"/>
    <property type="project" value="TreeGrafter"/>
</dbReference>
<dbReference type="GO" id="GO:0005657">
    <property type="term" value="C:replication fork"/>
    <property type="evidence" value="ECO:0007669"/>
    <property type="project" value="InterPro"/>
</dbReference>
<evidence type="ECO:0000256" key="1">
    <source>
        <dbReference type="SAM" id="MobiDB-lite"/>
    </source>
</evidence>
<dbReference type="EMBL" id="LGRB01000008">
    <property type="protein sequence ID" value="OCT52882.1"/>
    <property type="molecule type" value="Genomic_DNA"/>
</dbReference>
<protein>
    <submittedName>
        <fullName evidence="2">DNA-repair protein XRCC2</fullName>
    </submittedName>
</protein>
<dbReference type="SUPFAM" id="SSF52540">
    <property type="entry name" value="P-loop containing nucleoside triphosphate hydrolases"/>
    <property type="match status" value="1"/>
</dbReference>
<dbReference type="GO" id="GO:0033063">
    <property type="term" value="C:Rad51B-Rad51C-Rad51D-XRCC2 complex"/>
    <property type="evidence" value="ECO:0007669"/>
    <property type="project" value="InterPro"/>
</dbReference>
<organism evidence="2 3">
    <name type="scientific">Cladophialophora carrionii</name>
    <dbReference type="NCBI Taxonomy" id="86049"/>
    <lineage>
        <taxon>Eukaryota</taxon>
        <taxon>Fungi</taxon>
        <taxon>Dikarya</taxon>
        <taxon>Ascomycota</taxon>
        <taxon>Pezizomycotina</taxon>
        <taxon>Eurotiomycetes</taxon>
        <taxon>Chaetothyriomycetidae</taxon>
        <taxon>Chaetothyriales</taxon>
        <taxon>Herpotrichiellaceae</taxon>
        <taxon>Cladophialophora</taxon>
    </lineage>
</organism>
<feature type="region of interest" description="Disordered" evidence="1">
    <location>
        <begin position="174"/>
        <end position="193"/>
    </location>
</feature>
<dbReference type="CDD" id="cd19490">
    <property type="entry name" value="XRCC2"/>
    <property type="match status" value="1"/>
</dbReference>
<dbReference type="Gene3D" id="3.40.50.300">
    <property type="entry name" value="P-loop containing nucleotide triphosphate hydrolases"/>
    <property type="match status" value="1"/>
</dbReference>
<dbReference type="STRING" id="86049.A0A1C1CWF7"/>
<name>A0A1C1CWF7_9EURO</name>
<dbReference type="Proteomes" id="UP000094526">
    <property type="component" value="Unassembled WGS sequence"/>
</dbReference>
<evidence type="ECO:0000313" key="2">
    <source>
        <dbReference type="EMBL" id="OCT52882.1"/>
    </source>
</evidence>
<gene>
    <name evidence="2" type="ORF">CLCR_10136</name>
</gene>
<dbReference type="PANTHER" id="PTHR46644:SF2">
    <property type="entry name" value="DNA REPAIR PROTEIN XRCC2"/>
    <property type="match status" value="1"/>
</dbReference>
<comment type="caution">
    <text evidence="2">The sequence shown here is derived from an EMBL/GenBank/DDBJ whole genome shotgun (WGS) entry which is preliminary data.</text>
</comment>